<proteinExistence type="predicted"/>
<dbReference type="PANTHER" id="PTHR38451">
    <property type="entry name" value="TRNA (ADENINE(22)-N(1))-METHYLTRANSFERASE"/>
    <property type="match status" value="1"/>
</dbReference>
<dbReference type="Gene3D" id="3.40.50.150">
    <property type="entry name" value="Vaccinia Virus protein VP39"/>
    <property type="match status" value="1"/>
</dbReference>
<dbReference type="Proteomes" id="UP000886724">
    <property type="component" value="Unassembled WGS sequence"/>
</dbReference>
<keyword evidence="1" id="KW-0808">Transferase</keyword>
<sequence length="230" mass="26507">MKLSKRLQLIADVISEYKQGSTLADIGSDHGYLPCYLVKNQIITCAYACDVAKGPLESAKETIKMHGLEDQVFALLGNGLDPLINRQVDMISISGMGSYLISEILDAHREYLRGVKVMFLQANANNDHLRKYLFANDWIIVDERMVKDAGHIYEVMVVTSRKNKAITYTRKDEEFGPILINNQGSLFKEKWEKQYRVYQKIQTTLPHDHPRYHEISDKMKMIEEVLHERS</sequence>
<comment type="caution">
    <text evidence="1">The sequence shown here is derived from an EMBL/GenBank/DDBJ whole genome shotgun (WGS) entry which is preliminary data.</text>
</comment>
<dbReference type="GO" id="GO:0160105">
    <property type="term" value="F:tRNA (adenine(22)-N1)-methyltransferase activity"/>
    <property type="evidence" value="ECO:0007669"/>
    <property type="project" value="InterPro"/>
</dbReference>
<dbReference type="Gene3D" id="1.10.287.1890">
    <property type="match status" value="1"/>
</dbReference>
<dbReference type="EMBL" id="DXET01000221">
    <property type="protein sequence ID" value="HIX82246.1"/>
    <property type="molecule type" value="Genomic_DNA"/>
</dbReference>
<dbReference type="InterPro" id="IPR006901">
    <property type="entry name" value="TrmK"/>
</dbReference>
<protein>
    <submittedName>
        <fullName evidence="1">Class I SAM-dependent methyltransferase</fullName>
    </submittedName>
</protein>
<dbReference type="GO" id="GO:0032259">
    <property type="term" value="P:methylation"/>
    <property type="evidence" value="ECO:0007669"/>
    <property type="project" value="UniProtKB-KW"/>
</dbReference>
<dbReference type="AlphaFoldDB" id="A0A9D1XN34"/>
<dbReference type="Pfam" id="PF04816">
    <property type="entry name" value="TrmK"/>
    <property type="match status" value="1"/>
</dbReference>
<reference evidence="1" key="1">
    <citation type="journal article" date="2021" name="PeerJ">
        <title>Extensive microbial diversity within the chicken gut microbiome revealed by metagenomics and culture.</title>
        <authorList>
            <person name="Gilroy R."/>
            <person name="Ravi A."/>
            <person name="Getino M."/>
            <person name="Pursley I."/>
            <person name="Horton D.L."/>
            <person name="Alikhan N.F."/>
            <person name="Baker D."/>
            <person name="Gharbi K."/>
            <person name="Hall N."/>
            <person name="Watson M."/>
            <person name="Adriaenssens E.M."/>
            <person name="Foster-Nyarko E."/>
            <person name="Jarju S."/>
            <person name="Secka A."/>
            <person name="Antonio M."/>
            <person name="Oren A."/>
            <person name="Chaudhuri R.R."/>
            <person name="La Ragione R."/>
            <person name="Hildebrand F."/>
            <person name="Pallen M.J."/>
        </authorList>
    </citation>
    <scope>NUCLEOTIDE SEQUENCE</scope>
    <source>
        <strain evidence="1">ChiGjej1B1-14440</strain>
    </source>
</reference>
<dbReference type="SUPFAM" id="SSF53335">
    <property type="entry name" value="S-adenosyl-L-methionine-dependent methyltransferases"/>
    <property type="match status" value="1"/>
</dbReference>
<evidence type="ECO:0000313" key="1">
    <source>
        <dbReference type="EMBL" id="HIX82246.1"/>
    </source>
</evidence>
<keyword evidence="1" id="KW-0489">Methyltransferase</keyword>
<dbReference type="PANTHER" id="PTHR38451:SF1">
    <property type="entry name" value="TRNA (ADENINE(22)-N(1))-METHYLTRANSFERASE"/>
    <property type="match status" value="1"/>
</dbReference>
<gene>
    <name evidence="1" type="ORF">H9980_09810</name>
</gene>
<name>A0A9D1XN34_9FIRM</name>
<accession>A0A9D1XN34</accession>
<dbReference type="InterPro" id="IPR029063">
    <property type="entry name" value="SAM-dependent_MTases_sf"/>
</dbReference>
<reference evidence="1" key="2">
    <citation type="submission" date="2021-04" db="EMBL/GenBank/DDBJ databases">
        <authorList>
            <person name="Gilroy R."/>
        </authorList>
    </citation>
    <scope>NUCLEOTIDE SEQUENCE</scope>
    <source>
        <strain evidence="1">ChiGjej1B1-14440</strain>
    </source>
</reference>
<organism evidence="1 2">
    <name type="scientific">Candidatus Erysipelatoclostridium merdavium</name>
    <dbReference type="NCBI Taxonomy" id="2838566"/>
    <lineage>
        <taxon>Bacteria</taxon>
        <taxon>Bacillati</taxon>
        <taxon>Bacillota</taxon>
        <taxon>Erysipelotrichia</taxon>
        <taxon>Erysipelotrichales</taxon>
        <taxon>Erysipelotrichales incertae sedis</taxon>
    </lineage>
</organism>
<dbReference type="PIRSF" id="PIRSF018637">
    <property type="entry name" value="TrmK"/>
    <property type="match status" value="1"/>
</dbReference>
<evidence type="ECO:0000313" key="2">
    <source>
        <dbReference type="Proteomes" id="UP000886724"/>
    </source>
</evidence>